<evidence type="ECO:0000313" key="2">
    <source>
        <dbReference type="EMBL" id="CAA9266813.1"/>
    </source>
</evidence>
<keyword evidence="1" id="KW-1133">Transmembrane helix</keyword>
<protein>
    <submittedName>
        <fullName evidence="2">Uncharacterized protein</fullName>
    </submittedName>
</protein>
<gene>
    <name evidence="2" type="ORF">AVDCRST_MAG27-2865</name>
</gene>
<evidence type="ECO:0000256" key="1">
    <source>
        <dbReference type="SAM" id="Phobius"/>
    </source>
</evidence>
<sequence>MTEAEASAGGLPVQRGTMLRAGLLGGAILAVVAAGAWLGEREEVASPLERFQRLGPAGAAAALKAELAQNFPPGTPVTPLLQRLQGLGLACNPPTAERAGWDCGLAFRTEGQRSVLLRASIAVAGDRILGIETAAESRN</sequence>
<dbReference type="EMBL" id="CADCTD010000133">
    <property type="protein sequence ID" value="CAA9266813.1"/>
    <property type="molecule type" value="Genomic_DNA"/>
</dbReference>
<dbReference type="AlphaFoldDB" id="A0A6J4J4D6"/>
<feature type="transmembrane region" description="Helical" evidence="1">
    <location>
        <begin position="21"/>
        <end position="39"/>
    </location>
</feature>
<reference evidence="2" key="1">
    <citation type="submission" date="2020-02" db="EMBL/GenBank/DDBJ databases">
        <authorList>
            <person name="Meier V. D."/>
        </authorList>
    </citation>
    <scope>NUCLEOTIDE SEQUENCE</scope>
    <source>
        <strain evidence="2">AVDCRST_MAG27</strain>
    </source>
</reference>
<accession>A0A6J4J4D6</accession>
<organism evidence="2">
    <name type="scientific">uncultured Craurococcus sp</name>
    <dbReference type="NCBI Taxonomy" id="1135998"/>
    <lineage>
        <taxon>Bacteria</taxon>
        <taxon>Pseudomonadati</taxon>
        <taxon>Pseudomonadota</taxon>
        <taxon>Alphaproteobacteria</taxon>
        <taxon>Acetobacterales</taxon>
        <taxon>Acetobacteraceae</taxon>
        <taxon>Craurococcus</taxon>
        <taxon>environmental samples</taxon>
    </lineage>
</organism>
<keyword evidence="1" id="KW-0472">Membrane</keyword>
<name>A0A6J4J4D6_9PROT</name>
<proteinExistence type="predicted"/>
<keyword evidence="1" id="KW-0812">Transmembrane</keyword>